<dbReference type="PANTHER" id="PTHR33164">
    <property type="entry name" value="TRANSCRIPTIONAL REGULATOR, MARR FAMILY"/>
    <property type="match status" value="1"/>
</dbReference>
<accession>A0ABS2TU61</accession>
<dbReference type="Pfam" id="PF12802">
    <property type="entry name" value="MarR_2"/>
    <property type="match status" value="1"/>
</dbReference>
<evidence type="ECO:0000256" key="1">
    <source>
        <dbReference type="SAM" id="MobiDB-lite"/>
    </source>
</evidence>
<evidence type="ECO:0000313" key="3">
    <source>
        <dbReference type="EMBL" id="MBM9506868.1"/>
    </source>
</evidence>
<evidence type="ECO:0000259" key="2">
    <source>
        <dbReference type="PROSITE" id="PS50995"/>
    </source>
</evidence>
<dbReference type="PROSITE" id="PS50995">
    <property type="entry name" value="HTH_MARR_2"/>
    <property type="match status" value="1"/>
</dbReference>
<gene>
    <name evidence="3" type="ORF">ITX44_20425</name>
</gene>
<dbReference type="EMBL" id="JADKYB010000010">
    <property type="protein sequence ID" value="MBM9506868.1"/>
    <property type="molecule type" value="Genomic_DNA"/>
</dbReference>
<dbReference type="Gene3D" id="1.10.10.10">
    <property type="entry name" value="Winged helix-like DNA-binding domain superfamily/Winged helix DNA-binding domain"/>
    <property type="match status" value="1"/>
</dbReference>
<comment type="caution">
    <text evidence="3">The sequence shown here is derived from an EMBL/GenBank/DDBJ whole genome shotgun (WGS) entry which is preliminary data.</text>
</comment>
<dbReference type="Proteomes" id="UP000749040">
    <property type="component" value="Unassembled WGS sequence"/>
</dbReference>
<dbReference type="SMART" id="SM00347">
    <property type="entry name" value="HTH_MARR"/>
    <property type="match status" value="1"/>
</dbReference>
<dbReference type="InterPro" id="IPR036390">
    <property type="entry name" value="WH_DNA-bd_sf"/>
</dbReference>
<evidence type="ECO:0000313" key="4">
    <source>
        <dbReference type="Proteomes" id="UP000749040"/>
    </source>
</evidence>
<organism evidence="3 4">
    <name type="scientific">Actinacidiphila acididurans</name>
    <dbReference type="NCBI Taxonomy" id="2784346"/>
    <lineage>
        <taxon>Bacteria</taxon>
        <taxon>Bacillati</taxon>
        <taxon>Actinomycetota</taxon>
        <taxon>Actinomycetes</taxon>
        <taxon>Kitasatosporales</taxon>
        <taxon>Streptomycetaceae</taxon>
        <taxon>Actinacidiphila</taxon>
    </lineage>
</organism>
<dbReference type="PANTHER" id="PTHR33164:SF95">
    <property type="entry name" value="TRANSCRIPTIONAL REGULATOR"/>
    <property type="match status" value="1"/>
</dbReference>
<feature type="domain" description="HTH marR-type" evidence="2">
    <location>
        <begin position="23"/>
        <end position="159"/>
    </location>
</feature>
<feature type="compositionally biased region" description="Gly residues" evidence="1">
    <location>
        <begin position="1"/>
        <end position="16"/>
    </location>
</feature>
<proteinExistence type="predicted"/>
<dbReference type="SUPFAM" id="SSF46785">
    <property type="entry name" value="Winged helix' DNA-binding domain"/>
    <property type="match status" value="1"/>
</dbReference>
<keyword evidence="4" id="KW-1185">Reference proteome</keyword>
<dbReference type="RefSeq" id="WP_205358725.1">
    <property type="nucleotide sequence ID" value="NZ_JADKYB010000010.1"/>
</dbReference>
<feature type="region of interest" description="Disordered" evidence="1">
    <location>
        <begin position="1"/>
        <end position="21"/>
    </location>
</feature>
<dbReference type="InterPro" id="IPR036388">
    <property type="entry name" value="WH-like_DNA-bd_sf"/>
</dbReference>
<name>A0ABS2TU61_9ACTN</name>
<sequence>MFGKEGAGAGDEGNGGANAVSRDEPVVRGISGAGNVIRRLFQQRTRLWQQTLPDDIAGPQFTVLGVLCLHGAMDQRNLGHYASLDKSTAAPIVERLRARGLLTVERDTADARRKVLALTPTGRETVVQLAPYAGQVEDLLLGDLSPAAPEGGVSLRGSR</sequence>
<reference evidence="3 4" key="1">
    <citation type="submission" date="2021-01" db="EMBL/GenBank/DDBJ databases">
        <title>Streptomyces acididurans sp. nov., isolated from a peat swamp forest soil.</title>
        <authorList>
            <person name="Chantavorakit T."/>
            <person name="Duangmal K."/>
        </authorList>
    </citation>
    <scope>NUCLEOTIDE SEQUENCE [LARGE SCALE GENOMIC DNA]</scope>
    <source>
        <strain evidence="3 4">KK5PA1</strain>
    </source>
</reference>
<dbReference type="InterPro" id="IPR000835">
    <property type="entry name" value="HTH_MarR-typ"/>
</dbReference>
<protein>
    <submittedName>
        <fullName evidence="3">Winged helix-turn-helix transcriptional regulator</fullName>
    </submittedName>
</protein>
<dbReference type="InterPro" id="IPR039422">
    <property type="entry name" value="MarR/SlyA-like"/>
</dbReference>